<gene>
    <name evidence="16" type="ORF">SUZIE_213085</name>
</gene>
<dbReference type="PANTHER" id="PTHR46559:SF1">
    <property type="entry name" value="TYROSINE-PROTEIN PHOSPHATASE NON-RECEPTOR TYPE 11"/>
    <property type="match status" value="1"/>
</dbReference>
<evidence type="ECO:0000256" key="5">
    <source>
        <dbReference type="ARBA" id="ARBA00022553"/>
    </source>
</evidence>
<dbReference type="FunFam" id="3.90.190.10:FF:000018">
    <property type="entry name" value="Tyrosine-protein phosphatase non-receptor type"/>
    <property type="match status" value="1"/>
</dbReference>
<dbReference type="InterPro" id="IPR036860">
    <property type="entry name" value="SH2_dom_sf"/>
</dbReference>
<dbReference type="CDD" id="cd10340">
    <property type="entry name" value="SH2_N-SH2_SHP_like"/>
    <property type="match status" value="1"/>
</dbReference>
<evidence type="ECO:0000256" key="7">
    <source>
        <dbReference type="ARBA" id="ARBA00022801"/>
    </source>
</evidence>
<keyword evidence="8" id="KW-0904">Protein phosphatase</keyword>
<dbReference type="InterPro" id="IPR016130">
    <property type="entry name" value="Tyr_Pase_AS"/>
</dbReference>
<feature type="domain" description="Tyrosine-protein phosphatase" evidence="14">
    <location>
        <begin position="738"/>
        <end position="1012"/>
    </location>
</feature>
<dbReference type="FunFam" id="3.30.40.10:FF:000402">
    <property type="entry name" value="TRAF-type zinc finger domain-containing protein 1"/>
    <property type="match status" value="1"/>
</dbReference>
<dbReference type="EMBL" id="JAATJV010449383">
    <property type="protein sequence ID" value="MBZ3891463.1"/>
    <property type="molecule type" value="Genomic_DNA"/>
</dbReference>
<comment type="caution">
    <text evidence="16">The sequence shown here is derived from an EMBL/GenBank/DDBJ whole genome shotgun (WGS) entry which is preliminary data.</text>
</comment>
<dbReference type="Gene3D" id="3.30.505.10">
    <property type="entry name" value="SH2 domain"/>
    <property type="match status" value="2"/>
</dbReference>
<dbReference type="InterPro" id="IPR000242">
    <property type="entry name" value="PTP_cat"/>
</dbReference>
<dbReference type="PRINTS" id="PR00401">
    <property type="entry name" value="SH2DOMAIN"/>
</dbReference>
<dbReference type="FunFam" id="3.30.505.10:FF:000018">
    <property type="entry name" value="Tyrosine-protein phosphatase non-receptor type"/>
    <property type="match status" value="1"/>
</dbReference>
<dbReference type="PRINTS" id="PR00700">
    <property type="entry name" value="PRTYPHPHTASE"/>
</dbReference>
<dbReference type="GO" id="GO:0070374">
    <property type="term" value="P:positive regulation of ERK1 and ERK2 cascade"/>
    <property type="evidence" value="ECO:0007669"/>
    <property type="project" value="TreeGrafter"/>
</dbReference>
<evidence type="ECO:0000256" key="12">
    <source>
        <dbReference type="SAM" id="MobiDB-lite"/>
    </source>
</evidence>
<evidence type="ECO:0000259" key="15">
    <source>
        <dbReference type="PROSITE" id="PS50056"/>
    </source>
</evidence>
<dbReference type="Proteomes" id="UP001166674">
    <property type="component" value="Unassembled WGS sequence"/>
</dbReference>
<evidence type="ECO:0000313" key="17">
    <source>
        <dbReference type="Proteomes" id="UP001166674"/>
    </source>
</evidence>
<dbReference type="GO" id="GO:0004726">
    <property type="term" value="F:non-membrane spanning protein tyrosine phosphatase activity"/>
    <property type="evidence" value="ECO:0007669"/>
    <property type="project" value="TreeGrafter"/>
</dbReference>
<dbReference type="InterPro" id="IPR000387">
    <property type="entry name" value="Tyr_Pase_dom"/>
</dbReference>
<keyword evidence="7" id="KW-0378">Hydrolase</keyword>
<dbReference type="InterPro" id="IPR029021">
    <property type="entry name" value="Prot-tyrosine_phosphatase-like"/>
</dbReference>
<dbReference type="SUPFAM" id="SSF55550">
    <property type="entry name" value="SH2 domain"/>
    <property type="match status" value="2"/>
</dbReference>
<dbReference type="AlphaFoldDB" id="A0AA41T831"/>
<feature type="region of interest" description="Disordered" evidence="12">
    <location>
        <begin position="174"/>
        <end position="200"/>
    </location>
</feature>
<feature type="compositionally biased region" description="Polar residues" evidence="12">
    <location>
        <begin position="425"/>
        <end position="451"/>
    </location>
</feature>
<dbReference type="InterPro" id="IPR003595">
    <property type="entry name" value="Tyr_Pase_cat"/>
</dbReference>
<dbReference type="Gene3D" id="3.30.40.10">
    <property type="entry name" value="Zinc/RING finger domain, C3HC4 (zinc finger)"/>
    <property type="match status" value="1"/>
</dbReference>
<comment type="catalytic activity">
    <reaction evidence="10">
        <text>O-phospho-L-tyrosyl-[protein] + H2O = L-tyrosyl-[protein] + phosphate</text>
        <dbReference type="Rhea" id="RHEA:10684"/>
        <dbReference type="Rhea" id="RHEA-COMP:10136"/>
        <dbReference type="Rhea" id="RHEA-COMP:20101"/>
        <dbReference type="ChEBI" id="CHEBI:15377"/>
        <dbReference type="ChEBI" id="CHEBI:43474"/>
        <dbReference type="ChEBI" id="CHEBI:46858"/>
        <dbReference type="ChEBI" id="CHEBI:61978"/>
        <dbReference type="EC" id="3.1.3.48"/>
    </reaction>
</comment>
<comment type="subcellular location">
    <subcellularLocation>
        <location evidence="1">Cytoplasm</location>
    </subcellularLocation>
</comment>
<dbReference type="InterPro" id="IPR049439">
    <property type="entry name" value="TRAFD1-XIAF1_Znf"/>
</dbReference>
<feature type="region of interest" description="Disordered" evidence="12">
    <location>
        <begin position="1024"/>
        <end position="1062"/>
    </location>
</feature>
<evidence type="ECO:0000256" key="3">
    <source>
        <dbReference type="ARBA" id="ARBA00013064"/>
    </source>
</evidence>
<evidence type="ECO:0000259" key="14">
    <source>
        <dbReference type="PROSITE" id="PS50055"/>
    </source>
</evidence>
<protein>
    <recommendedName>
        <fullName evidence="3">protein-tyrosine-phosphatase</fullName>
        <ecNumber evidence="3">3.1.3.48</ecNumber>
    </recommendedName>
</protein>
<dbReference type="Pfam" id="PF00102">
    <property type="entry name" value="Y_phosphatase"/>
    <property type="match status" value="1"/>
</dbReference>
<dbReference type="CDD" id="cd14605">
    <property type="entry name" value="PTPc-N11"/>
    <property type="match status" value="1"/>
</dbReference>
<dbReference type="PROSITE" id="PS50001">
    <property type="entry name" value="SH2"/>
    <property type="match status" value="2"/>
</dbReference>
<keyword evidence="9 11" id="KW-0727">SH2 domain</keyword>
<dbReference type="SMART" id="SM00252">
    <property type="entry name" value="SH2"/>
    <property type="match status" value="2"/>
</dbReference>
<dbReference type="EC" id="3.1.3.48" evidence="3"/>
<name>A0AA41T831_SCICA</name>
<dbReference type="PROSITE" id="PS50055">
    <property type="entry name" value="TYR_PHOSPHATASE_PTP"/>
    <property type="match status" value="1"/>
</dbReference>
<dbReference type="SUPFAM" id="SSF52799">
    <property type="entry name" value="(Phosphotyrosine protein) phosphatases II"/>
    <property type="match status" value="1"/>
</dbReference>
<dbReference type="InterPro" id="IPR000980">
    <property type="entry name" value="SH2"/>
</dbReference>
<evidence type="ECO:0000313" key="16">
    <source>
        <dbReference type="EMBL" id="MBZ3891463.1"/>
    </source>
</evidence>
<evidence type="ECO:0000256" key="4">
    <source>
        <dbReference type="ARBA" id="ARBA00022490"/>
    </source>
</evidence>
<evidence type="ECO:0000256" key="10">
    <source>
        <dbReference type="ARBA" id="ARBA00051722"/>
    </source>
</evidence>
<dbReference type="PROSITE" id="PS50056">
    <property type="entry name" value="TYR_PHOSPHATASE_2"/>
    <property type="match status" value="1"/>
</dbReference>
<evidence type="ECO:0000256" key="2">
    <source>
        <dbReference type="ARBA" id="ARBA00010750"/>
    </source>
</evidence>
<dbReference type="GO" id="GO:0030971">
    <property type="term" value="F:receptor tyrosine kinase binding"/>
    <property type="evidence" value="ECO:0007669"/>
    <property type="project" value="TreeGrafter"/>
</dbReference>
<feature type="domain" description="SH2" evidence="13">
    <location>
        <begin position="603"/>
        <end position="707"/>
    </location>
</feature>
<keyword evidence="6" id="KW-0677">Repeat</keyword>
<dbReference type="GO" id="GO:0050839">
    <property type="term" value="F:cell adhesion molecule binding"/>
    <property type="evidence" value="ECO:0007669"/>
    <property type="project" value="TreeGrafter"/>
</dbReference>
<evidence type="ECO:0000259" key="13">
    <source>
        <dbReference type="PROSITE" id="PS50001"/>
    </source>
</evidence>
<evidence type="ECO:0000256" key="1">
    <source>
        <dbReference type="ARBA" id="ARBA00004496"/>
    </source>
</evidence>
<dbReference type="FunFam" id="3.30.505.10:FF:000012">
    <property type="entry name" value="Tyrosine-protein phosphatase non-receptor type"/>
    <property type="match status" value="1"/>
</dbReference>
<dbReference type="SMART" id="SM00404">
    <property type="entry name" value="PTPc_motif"/>
    <property type="match status" value="1"/>
</dbReference>
<dbReference type="PROSITE" id="PS00383">
    <property type="entry name" value="TYR_PHOSPHATASE_1"/>
    <property type="match status" value="1"/>
</dbReference>
<reference evidence="16" key="1">
    <citation type="submission" date="2020-03" db="EMBL/GenBank/DDBJ databases">
        <title>Studies in the Genomics of Life Span.</title>
        <authorList>
            <person name="Glass D."/>
        </authorList>
    </citation>
    <scope>NUCLEOTIDE SEQUENCE</scope>
    <source>
        <strain evidence="16">SUZIE</strain>
        <tissue evidence="16">Muscle</tissue>
    </source>
</reference>
<dbReference type="Pfam" id="PF21366">
    <property type="entry name" value="TRAFD1-XIAF1_ZnF"/>
    <property type="match status" value="1"/>
</dbReference>
<keyword evidence="4" id="KW-0963">Cytoplasm</keyword>
<dbReference type="CDD" id="cd09931">
    <property type="entry name" value="SH2_C-SH2_SHP_like"/>
    <property type="match status" value="1"/>
</dbReference>
<dbReference type="PANTHER" id="PTHR46559">
    <property type="entry name" value="TYROSINE-PROTEIN PHOSPHATASE NON-RECEPTOR TYPE 11"/>
    <property type="match status" value="1"/>
</dbReference>
<proteinExistence type="inferred from homology"/>
<organism evidence="16 17">
    <name type="scientific">Sciurus carolinensis</name>
    <name type="common">Eastern gray squirrel</name>
    <dbReference type="NCBI Taxonomy" id="30640"/>
    <lineage>
        <taxon>Eukaryota</taxon>
        <taxon>Metazoa</taxon>
        <taxon>Chordata</taxon>
        <taxon>Craniata</taxon>
        <taxon>Vertebrata</taxon>
        <taxon>Euteleostomi</taxon>
        <taxon>Mammalia</taxon>
        <taxon>Eutheria</taxon>
        <taxon>Euarchontoglires</taxon>
        <taxon>Glires</taxon>
        <taxon>Rodentia</taxon>
        <taxon>Sciuromorpha</taxon>
        <taxon>Sciuridae</taxon>
        <taxon>Sciurinae</taxon>
        <taxon>Sciurini</taxon>
        <taxon>Sciurus</taxon>
    </lineage>
</organism>
<feature type="domain" description="SH2" evidence="13">
    <location>
        <begin position="497"/>
        <end position="593"/>
    </location>
</feature>
<comment type="similarity">
    <text evidence="2">Belongs to the protein-tyrosine phosphatase family. Non-receptor class 2 subfamily.</text>
</comment>
<dbReference type="GO" id="GO:0005737">
    <property type="term" value="C:cytoplasm"/>
    <property type="evidence" value="ECO:0007669"/>
    <property type="project" value="UniProtKB-SubCell"/>
</dbReference>
<dbReference type="SMART" id="SM00194">
    <property type="entry name" value="PTPc"/>
    <property type="match status" value="1"/>
</dbReference>
<feature type="domain" description="Tyrosine specific protein phosphatases" evidence="15">
    <location>
        <begin position="927"/>
        <end position="1003"/>
    </location>
</feature>
<accession>A0AA41T831</accession>
<evidence type="ECO:0000256" key="9">
    <source>
        <dbReference type="ARBA" id="ARBA00022999"/>
    </source>
</evidence>
<keyword evidence="17" id="KW-1185">Reference proteome</keyword>
<evidence type="ECO:0000256" key="6">
    <source>
        <dbReference type="ARBA" id="ARBA00022737"/>
    </source>
</evidence>
<sequence>MCPICKEPFPKSDMEIHMATEHCQVTCKCHKKLEKRQLKKHEETECPLRLAVCQHCDLELSVLKLKEHEDYCGARTELCGNCGRNVLVKDLKSHPEVCGRGEEERRNEVAVSPNTYDESWGQDGIWIASQLLRQIEALDPPMRLPRRPLRAFESDLFRNRTTNQRNMTAPFPIQNNLFEEQERQERNRSRQPPKEGGEDSANLDFMLALSLQNEGQASTVAEQDFWRAVCEADQSHGGPTSLSDMKGAADETMLPCEFCEELYPEELLIDHQTSCNPSRALPSLNTGSSSSSGVEDPDVIFQNFLQQATSNQLDSLMGLSSSPPVEDSVIIPCEFCGVQLEEEVLFHHQDQCDQRPAMANNHVIEEIPRQHSQLQETSPELPRRRVRHQGELSSGYMDDIKQEVAKGPIYPLPPSRPINNITTTCNRLSKSTSDPTAGSQPNPLKLSNSESQDIRGRNRSSQNGAMDTGTCPVRNLRPEYLVSSFPLGPAGRYGARWFHPNITGVEAENLLLTRGVDGSFLARPSKSNPGDFTLSVRRNGAVTHIKIQNTGDYYDLYGGEKFATLAELVQYYMEHHGQLKEKNGDVIELKYPLNCADPTSERWFHGHLSGKEAEKLLTEKGKHGSFLVRESQSHPGDFVLSVRTGDDKGESNDGKSKVTHVMIRCQELKYDVGGGERFDSLTDLVEHYKKNPMVETLGTVLQLKQPLNTTRINAAEIESRVRELSKLAETTDKVKQGFWEEFETLQQQECKLLYSRKEGQRQENKNKNRYKNILPFDHTRVVLHDGDPNEPVSDYINANIIMPEFETKCNNSKPKKSYIATQGCLQNTVNDFWRMVFQENSRVIVMTTKEVERGKSKCVKYWPDEYALKEYGVMRVRNVKESAAHDYTLRELKLSKVGQGNTERTVWQYHFRTWPDHGVPSDPGGVLDFLEEVHHKQESIMDAGPVVVHCSAGIGRTGTFIVIDILIDIIREKGVDCDIDVPKTIQMVRSQRSGMVQTEAQYRFIYMAVQHYIETLQRRIEEEQKSKRKGHEYTNIKYSLADQTSGDQSPLLPCTPTPPCAE</sequence>
<keyword evidence="5" id="KW-0597">Phosphoprotein</keyword>
<dbReference type="Gene3D" id="3.90.190.10">
    <property type="entry name" value="Protein tyrosine phosphatase superfamily"/>
    <property type="match status" value="1"/>
</dbReference>
<feature type="compositionally biased region" description="Basic and acidic residues" evidence="12">
    <location>
        <begin position="180"/>
        <end position="197"/>
    </location>
</feature>
<feature type="compositionally biased region" description="Pro residues" evidence="12">
    <location>
        <begin position="1053"/>
        <end position="1062"/>
    </location>
</feature>
<evidence type="ECO:0000256" key="11">
    <source>
        <dbReference type="PROSITE-ProRule" id="PRU00191"/>
    </source>
</evidence>
<evidence type="ECO:0000256" key="8">
    <source>
        <dbReference type="ARBA" id="ARBA00022912"/>
    </source>
</evidence>
<dbReference type="Pfam" id="PF00017">
    <property type="entry name" value="SH2"/>
    <property type="match status" value="2"/>
</dbReference>
<dbReference type="InterPro" id="IPR013083">
    <property type="entry name" value="Znf_RING/FYVE/PHD"/>
</dbReference>
<feature type="region of interest" description="Disordered" evidence="12">
    <location>
        <begin position="425"/>
        <end position="471"/>
    </location>
</feature>